<proteinExistence type="predicted"/>
<accession>A0A9X4RIP6</accession>
<protein>
    <submittedName>
        <fullName evidence="1">Uncharacterized protein</fullName>
    </submittedName>
</protein>
<reference evidence="1" key="1">
    <citation type="submission" date="2019-05" db="EMBL/GenBank/DDBJ databases">
        <title>Whole genome sequencing of Pseudanabaena catenata USMAC16.</title>
        <authorList>
            <person name="Khan Z."/>
            <person name="Omar W.M."/>
            <person name="Convey P."/>
            <person name="Merican F."/>
            <person name="Najimudin N."/>
        </authorList>
    </citation>
    <scope>NUCLEOTIDE SEQUENCE</scope>
    <source>
        <strain evidence="1">USMAC16</strain>
    </source>
</reference>
<name>A0A9X4RIP6_9CYAN</name>
<keyword evidence="2" id="KW-1185">Reference proteome</keyword>
<comment type="caution">
    <text evidence="1">The sequence shown here is derived from an EMBL/GenBank/DDBJ whole genome shotgun (WGS) entry which is preliminary data.</text>
</comment>
<gene>
    <name evidence="1" type="ORF">FEV09_17225</name>
</gene>
<dbReference type="RefSeq" id="WP_040689177.1">
    <property type="nucleotide sequence ID" value="NZ_VBTY01000169.1"/>
</dbReference>
<dbReference type="AlphaFoldDB" id="A0A9X4RIP6"/>
<evidence type="ECO:0000313" key="2">
    <source>
        <dbReference type="Proteomes" id="UP001152872"/>
    </source>
</evidence>
<dbReference type="EMBL" id="VBTY01000169">
    <property type="protein sequence ID" value="MDG3496288.1"/>
    <property type="molecule type" value="Genomic_DNA"/>
</dbReference>
<dbReference type="Proteomes" id="UP001152872">
    <property type="component" value="Unassembled WGS sequence"/>
</dbReference>
<organism evidence="1 2">
    <name type="scientific">Pseudanabaena catenata USMAC16</name>
    <dbReference type="NCBI Taxonomy" id="1855837"/>
    <lineage>
        <taxon>Bacteria</taxon>
        <taxon>Bacillati</taxon>
        <taxon>Cyanobacteriota</taxon>
        <taxon>Cyanophyceae</taxon>
        <taxon>Pseudanabaenales</taxon>
        <taxon>Pseudanabaenaceae</taxon>
        <taxon>Pseudanabaena</taxon>
    </lineage>
</organism>
<sequence length="71" mass="7329">MIIGLAVGCDGIRTSSIAVSDIGEAIEIVVNVICLSNEIIVTVSIFVDDLANGIVSIVHPLIALSINSHSI</sequence>
<evidence type="ECO:0000313" key="1">
    <source>
        <dbReference type="EMBL" id="MDG3496288.1"/>
    </source>
</evidence>